<feature type="compositionally biased region" description="Basic and acidic residues" evidence="1">
    <location>
        <begin position="9"/>
        <end position="20"/>
    </location>
</feature>
<evidence type="ECO:0000313" key="3">
    <source>
        <dbReference type="Proteomes" id="UP000735302"/>
    </source>
</evidence>
<comment type="caution">
    <text evidence="2">The sequence shown here is derived from an EMBL/GenBank/DDBJ whole genome shotgun (WGS) entry which is preliminary data.</text>
</comment>
<feature type="region of interest" description="Disordered" evidence="1">
    <location>
        <begin position="1"/>
        <end position="93"/>
    </location>
</feature>
<protein>
    <submittedName>
        <fullName evidence="2">Uncharacterized protein</fullName>
    </submittedName>
</protein>
<evidence type="ECO:0000256" key="1">
    <source>
        <dbReference type="SAM" id="MobiDB-lite"/>
    </source>
</evidence>
<evidence type="ECO:0000313" key="2">
    <source>
        <dbReference type="EMBL" id="GFO28418.1"/>
    </source>
</evidence>
<dbReference type="EMBL" id="BLXT01006036">
    <property type="protein sequence ID" value="GFO28418.1"/>
    <property type="molecule type" value="Genomic_DNA"/>
</dbReference>
<organism evidence="2 3">
    <name type="scientific">Plakobranchus ocellatus</name>
    <dbReference type="NCBI Taxonomy" id="259542"/>
    <lineage>
        <taxon>Eukaryota</taxon>
        <taxon>Metazoa</taxon>
        <taxon>Spiralia</taxon>
        <taxon>Lophotrochozoa</taxon>
        <taxon>Mollusca</taxon>
        <taxon>Gastropoda</taxon>
        <taxon>Heterobranchia</taxon>
        <taxon>Euthyneura</taxon>
        <taxon>Panpulmonata</taxon>
        <taxon>Sacoglossa</taxon>
        <taxon>Placobranchoidea</taxon>
        <taxon>Plakobranchidae</taxon>
        <taxon>Plakobranchus</taxon>
    </lineage>
</organism>
<feature type="compositionally biased region" description="Basic and acidic residues" evidence="1">
    <location>
        <begin position="63"/>
        <end position="78"/>
    </location>
</feature>
<dbReference type="AlphaFoldDB" id="A0AAV4C945"/>
<accession>A0AAV4C945</accession>
<reference evidence="2 3" key="1">
    <citation type="journal article" date="2021" name="Elife">
        <title>Chloroplast acquisition without the gene transfer in kleptoplastic sea slugs, Plakobranchus ocellatus.</title>
        <authorList>
            <person name="Maeda T."/>
            <person name="Takahashi S."/>
            <person name="Yoshida T."/>
            <person name="Shimamura S."/>
            <person name="Takaki Y."/>
            <person name="Nagai Y."/>
            <person name="Toyoda A."/>
            <person name="Suzuki Y."/>
            <person name="Arimoto A."/>
            <person name="Ishii H."/>
            <person name="Satoh N."/>
            <person name="Nishiyama T."/>
            <person name="Hasebe M."/>
            <person name="Maruyama T."/>
            <person name="Minagawa J."/>
            <person name="Obokata J."/>
            <person name="Shigenobu S."/>
        </authorList>
    </citation>
    <scope>NUCLEOTIDE SEQUENCE [LARGE SCALE GENOMIC DNA]</scope>
</reference>
<dbReference type="Proteomes" id="UP000735302">
    <property type="component" value="Unassembled WGS sequence"/>
</dbReference>
<keyword evidence="3" id="KW-1185">Reference proteome</keyword>
<sequence>MKSKISIVNDEKAGETECERKRFKKRGGRKRGESGGIEKRTSSQQGDFRLSGPPSGQGAGGEARTRDRRVSADLREDLLSTLPPTPHTREQVQ</sequence>
<feature type="compositionally biased region" description="Basic and acidic residues" evidence="1">
    <location>
        <begin position="30"/>
        <end position="41"/>
    </location>
</feature>
<proteinExistence type="predicted"/>
<gene>
    <name evidence="2" type="ORF">PoB_005492300</name>
</gene>
<name>A0AAV4C945_9GAST</name>